<comment type="caution">
    <text evidence="10">The sequence shown here is derived from an EMBL/GenBank/DDBJ whole genome shotgun (WGS) entry which is preliminary data.</text>
</comment>
<organism evidence="10 11">
    <name type="scientific">Microbacterium murale</name>
    <dbReference type="NCBI Taxonomy" id="1081040"/>
    <lineage>
        <taxon>Bacteria</taxon>
        <taxon>Bacillati</taxon>
        <taxon>Actinomycetota</taxon>
        <taxon>Actinomycetes</taxon>
        <taxon>Micrococcales</taxon>
        <taxon>Microbacteriaceae</taxon>
        <taxon>Microbacterium</taxon>
    </lineage>
</organism>
<evidence type="ECO:0000313" key="11">
    <source>
        <dbReference type="Proteomes" id="UP001239085"/>
    </source>
</evidence>
<dbReference type="InterPro" id="IPR027417">
    <property type="entry name" value="P-loop_NTPase"/>
</dbReference>
<evidence type="ECO:0000256" key="1">
    <source>
        <dbReference type="ARBA" id="ARBA00004761"/>
    </source>
</evidence>
<evidence type="ECO:0000256" key="9">
    <source>
        <dbReference type="RuleBase" id="RU363066"/>
    </source>
</evidence>
<evidence type="ECO:0000313" key="10">
    <source>
        <dbReference type="EMBL" id="MDQ0642213.1"/>
    </source>
</evidence>
<dbReference type="PANTHER" id="PTHR43442">
    <property type="entry name" value="GLUCONOKINASE-RELATED"/>
    <property type="match status" value="1"/>
</dbReference>
<dbReference type="PANTHER" id="PTHR43442:SF3">
    <property type="entry name" value="GLUCONOKINASE-RELATED"/>
    <property type="match status" value="1"/>
</dbReference>
<evidence type="ECO:0000256" key="3">
    <source>
        <dbReference type="ARBA" id="ARBA00012054"/>
    </source>
</evidence>
<keyword evidence="4 9" id="KW-0808">Transferase</keyword>
<dbReference type="GO" id="GO:0046316">
    <property type="term" value="F:gluconokinase activity"/>
    <property type="evidence" value="ECO:0007669"/>
    <property type="project" value="UniProtKB-EC"/>
</dbReference>
<dbReference type="Gene3D" id="3.40.50.300">
    <property type="entry name" value="P-loop containing nucleotide triphosphate hydrolases"/>
    <property type="match status" value="1"/>
</dbReference>
<dbReference type="InterPro" id="IPR031322">
    <property type="entry name" value="Shikimate/glucono_kinase"/>
</dbReference>
<dbReference type="EMBL" id="JAUSXK010000001">
    <property type="protein sequence ID" value="MDQ0642213.1"/>
    <property type="molecule type" value="Genomic_DNA"/>
</dbReference>
<dbReference type="RefSeq" id="WP_307357733.1">
    <property type="nucleotide sequence ID" value="NZ_JAUSXK010000001.1"/>
</dbReference>
<keyword evidence="7 9" id="KW-0067">ATP-binding</keyword>
<dbReference type="InterPro" id="IPR006001">
    <property type="entry name" value="Therm_gnt_kin"/>
</dbReference>
<accession>A0ABU0P4G6</accession>
<evidence type="ECO:0000256" key="7">
    <source>
        <dbReference type="ARBA" id="ARBA00022840"/>
    </source>
</evidence>
<reference evidence="10 11" key="1">
    <citation type="submission" date="2023-07" db="EMBL/GenBank/DDBJ databases">
        <title>Comparative genomics of wheat-associated soil bacteria to identify genetic determinants of phenazine resistance.</title>
        <authorList>
            <person name="Mouncey N."/>
        </authorList>
    </citation>
    <scope>NUCLEOTIDE SEQUENCE [LARGE SCALE GENOMIC DNA]</scope>
    <source>
        <strain evidence="10 11">W2I7</strain>
    </source>
</reference>
<dbReference type="Proteomes" id="UP001239085">
    <property type="component" value="Unassembled WGS sequence"/>
</dbReference>
<proteinExistence type="inferred from homology"/>
<dbReference type="SUPFAM" id="SSF52540">
    <property type="entry name" value="P-loop containing nucleoside triphosphate hydrolases"/>
    <property type="match status" value="1"/>
</dbReference>
<evidence type="ECO:0000256" key="6">
    <source>
        <dbReference type="ARBA" id="ARBA00022777"/>
    </source>
</evidence>
<sequence>MNAGSTTSIVVMGVQGIGKSTIGKMLAERLGVRFVDGDELHSPQNVELMAAGTPLSDEDREPWLHAVGETLAAHADGVVVACSALRREYRDLIREHDPRVYFVEPWGPIELVRERVGSRTHEYMPASLLQSQYDTLEPLAADERGIRVSVTADPDAIVDAVLADYLPQKGQAE</sequence>
<evidence type="ECO:0000256" key="4">
    <source>
        <dbReference type="ARBA" id="ARBA00022679"/>
    </source>
</evidence>
<evidence type="ECO:0000256" key="8">
    <source>
        <dbReference type="ARBA" id="ARBA00048090"/>
    </source>
</evidence>
<dbReference type="Pfam" id="PF01202">
    <property type="entry name" value="SKI"/>
    <property type="match status" value="1"/>
</dbReference>
<comment type="pathway">
    <text evidence="1">Carbohydrate acid metabolism.</text>
</comment>
<comment type="similarity">
    <text evidence="2 9">Belongs to the gluconokinase GntK/GntV family.</text>
</comment>
<keyword evidence="11" id="KW-1185">Reference proteome</keyword>
<comment type="catalytic activity">
    <reaction evidence="8 9">
        <text>D-gluconate + ATP = 6-phospho-D-gluconate + ADP + H(+)</text>
        <dbReference type="Rhea" id="RHEA:19433"/>
        <dbReference type="ChEBI" id="CHEBI:15378"/>
        <dbReference type="ChEBI" id="CHEBI:18391"/>
        <dbReference type="ChEBI" id="CHEBI:30616"/>
        <dbReference type="ChEBI" id="CHEBI:58759"/>
        <dbReference type="ChEBI" id="CHEBI:456216"/>
        <dbReference type="EC" id="2.7.1.12"/>
    </reaction>
</comment>
<keyword evidence="6 9" id="KW-0418">Kinase</keyword>
<gene>
    <name evidence="10" type="ORF">QFZ46_000373</name>
</gene>
<name>A0ABU0P4G6_9MICO</name>
<dbReference type="NCBIfam" id="TIGR01313">
    <property type="entry name" value="therm_gnt_kin"/>
    <property type="match status" value="1"/>
</dbReference>
<evidence type="ECO:0000256" key="5">
    <source>
        <dbReference type="ARBA" id="ARBA00022741"/>
    </source>
</evidence>
<dbReference type="EC" id="2.7.1.12" evidence="3 9"/>
<evidence type="ECO:0000256" key="2">
    <source>
        <dbReference type="ARBA" id="ARBA00008420"/>
    </source>
</evidence>
<protein>
    <recommendedName>
        <fullName evidence="3 9">Gluconokinase</fullName>
        <ecNumber evidence="3 9">2.7.1.12</ecNumber>
    </recommendedName>
</protein>
<keyword evidence="5 9" id="KW-0547">Nucleotide-binding</keyword>
<dbReference type="CDD" id="cd02021">
    <property type="entry name" value="GntK"/>
    <property type="match status" value="1"/>
</dbReference>